<dbReference type="Proteomes" id="UP000696573">
    <property type="component" value="Unassembled WGS sequence"/>
</dbReference>
<evidence type="ECO:0000256" key="1">
    <source>
        <dbReference type="ARBA" id="ARBA00007409"/>
    </source>
</evidence>
<feature type="domain" description="GST N-terminal" evidence="3">
    <location>
        <begin position="27"/>
        <end position="108"/>
    </location>
</feature>
<evidence type="ECO:0000313" key="6">
    <source>
        <dbReference type="Proteomes" id="UP000696573"/>
    </source>
</evidence>
<dbReference type="GO" id="GO:0004364">
    <property type="term" value="F:glutathione transferase activity"/>
    <property type="evidence" value="ECO:0007669"/>
    <property type="project" value="InterPro"/>
</dbReference>
<name>A0A9N9VFS9_9HYPO</name>
<dbReference type="InterPro" id="IPR040079">
    <property type="entry name" value="Glutathione_S-Trfase"/>
</dbReference>
<dbReference type="Gene3D" id="1.20.1050.10">
    <property type="match status" value="1"/>
</dbReference>
<dbReference type="PANTHER" id="PTHR43968:SF13">
    <property type="entry name" value="GLUTATHIONE TRANSFERASE OMEGA-1"/>
    <property type="match status" value="1"/>
</dbReference>
<dbReference type="SUPFAM" id="SSF52833">
    <property type="entry name" value="Thioredoxin-like"/>
    <property type="match status" value="1"/>
</dbReference>
<dbReference type="Pfam" id="PF13410">
    <property type="entry name" value="GST_C_2"/>
    <property type="match status" value="1"/>
</dbReference>
<feature type="domain" description="GST C-terminal" evidence="4">
    <location>
        <begin position="118"/>
        <end position="254"/>
    </location>
</feature>
<dbReference type="OrthoDB" id="4951845at2759"/>
<dbReference type="GO" id="GO:0045174">
    <property type="term" value="F:glutathione dehydrogenase (ascorbate) activity"/>
    <property type="evidence" value="ECO:0007669"/>
    <property type="project" value="UniProtKB-ARBA"/>
</dbReference>
<dbReference type="PROSITE" id="PS50405">
    <property type="entry name" value="GST_CTER"/>
    <property type="match status" value="1"/>
</dbReference>
<comment type="similarity">
    <text evidence="1">Belongs to the GST superfamily.</text>
</comment>
<dbReference type="CDD" id="cd00570">
    <property type="entry name" value="GST_N_family"/>
    <property type="match status" value="1"/>
</dbReference>
<dbReference type="PRINTS" id="PR01625">
    <property type="entry name" value="GSTRNSFRASEO"/>
</dbReference>
<dbReference type="SUPFAM" id="SSF47616">
    <property type="entry name" value="GST C-terminal domain-like"/>
    <property type="match status" value="1"/>
</dbReference>
<reference evidence="5" key="1">
    <citation type="submission" date="2021-10" db="EMBL/GenBank/DDBJ databases">
        <authorList>
            <person name="Piombo E."/>
        </authorList>
    </citation>
    <scope>NUCLEOTIDE SEQUENCE</scope>
</reference>
<keyword evidence="6" id="KW-1185">Reference proteome</keyword>
<dbReference type="SFLD" id="SFLDG00358">
    <property type="entry name" value="Main_(cytGST)"/>
    <property type="match status" value="1"/>
</dbReference>
<dbReference type="GO" id="GO:0005737">
    <property type="term" value="C:cytoplasm"/>
    <property type="evidence" value="ECO:0007669"/>
    <property type="project" value="InterPro"/>
</dbReference>
<accession>A0A9N9VFS9</accession>
<dbReference type="InterPro" id="IPR036249">
    <property type="entry name" value="Thioredoxin-like_sf"/>
</dbReference>
<evidence type="ECO:0000313" key="5">
    <source>
        <dbReference type="EMBL" id="CAH0025427.1"/>
    </source>
</evidence>
<dbReference type="Pfam" id="PF13409">
    <property type="entry name" value="GST_N_2"/>
    <property type="match status" value="1"/>
</dbReference>
<keyword evidence="2" id="KW-0560">Oxidoreductase</keyword>
<dbReference type="InterPro" id="IPR036282">
    <property type="entry name" value="Glutathione-S-Trfase_C_sf"/>
</dbReference>
<dbReference type="PANTHER" id="PTHR43968">
    <property type="match status" value="1"/>
</dbReference>
<dbReference type="InterPro" id="IPR004045">
    <property type="entry name" value="Glutathione_S-Trfase_N"/>
</dbReference>
<organism evidence="5 6">
    <name type="scientific">Clonostachys rhizophaga</name>
    <dbReference type="NCBI Taxonomy" id="160324"/>
    <lineage>
        <taxon>Eukaryota</taxon>
        <taxon>Fungi</taxon>
        <taxon>Dikarya</taxon>
        <taxon>Ascomycota</taxon>
        <taxon>Pezizomycotina</taxon>
        <taxon>Sordariomycetes</taxon>
        <taxon>Hypocreomycetidae</taxon>
        <taxon>Hypocreales</taxon>
        <taxon>Bionectriaceae</taxon>
        <taxon>Clonostachys</taxon>
    </lineage>
</organism>
<dbReference type="SFLD" id="SFLDS00019">
    <property type="entry name" value="Glutathione_Transferase_(cytos"/>
    <property type="match status" value="1"/>
</dbReference>
<gene>
    <name evidence="5" type="ORF">CRHIZ90672A_00008218</name>
</gene>
<proteinExistence type="inferred from homology"/>
<dbReference type="Gene3D" id="3.40.30.10">
    <property type="entry name" value="Glutaredoxin"/>
    <property type="match status" value="1"/>
</dbReference>
<comment type="caution">
    <text evidence="5">The sequence shown here is derived from an EMBL/GenBank/DDBJ whole genome shotgun (WGS) entry which is preliminary data.</text>
</comment>
<dbReference type="InterPro" id="IPR010987">
    <property type="entry name" value="Glutathione-S-Trfase_C-like"/>
</dbReference>
<protein>
    <submittedName>
        <fullName evidence="5">Uncharacterized protein</fullName>
    </submittedName>
</protein>
<evidence type="ECO:0000259" key="4">
    <source>
        <dbReference type="PROSITE" id="PS50405"/>
    </source>
</evidence>
<dbReference type="InterPro" id="IPR050983">
    <property type="entry name" value="GST_Omega/HSP26"/>
</dbReference>
<evidence type="ECO:0000256" key="2">
    <source>
        <dbReference type="ARBA" id="ARBA00023002"/>
    </source>
</evidence>
<sequence length="277" mass="31135">MANVDTSIPPQTTGAAADLAARHSAEHPLKLYGGWFCPFVQRAWIALVEKKIEHQYVEINPYKKEPEFLALNPRGLVPALGLPDPPRAVLYESSVVCEYLDERYADEAVHGRPLLPGSAYERARARLWIDHVSTRVIPGFYKLLQHTDGKSALSIEETRKEFLGHVRTLVKEMASSGPFFLGETFSLVDISLAPWAKRLWLIDHYKNGGVGIPQEGQDGDDEVWGRWRAWFKAVTERPSVKETWSDDERYLAAYKRYADNTTNSLVGQATRAGSGLP</sequence>
<dbReference type="InterPro" id="IPR005442">
    <property type="entry name" value="GST_omega"/>
</dbReference>
<dbReference type="PROSITE" id="PS50404">
    <property type="entry name" value="GST_NTER"/>
    <property type="match status" value="1"/>
</dbReference>
<dbReference type="AlphaFoldDB" id="A0A9N9VFS9"/>
<dbReference type="EMBL" id="CABFNQ020000710">
    <property type="protein sequence ID" value="CAH0025427.1"/>
    <property type="molecule type" value="Genomic_DNA"/>
</dbReference>
<evidence type="ECO:0000259" key="3">
    <source>
        <dbReference type="PROSITE" id="PS50404"/>
    </source>
</evidence>